<organism evidence="10 11">
    <name type="scientific">Eiseniibacteriota bacterium</name>
    <dbReference type="NCBI Taxonomy" id="2212470"/>
    <lineage>
        <taxon>Bacteria</taxon>
        <taxon>Candidatus Eiseniibacteriota</taxon>
    </lineage>
</organism>
<keyword evidence="5 7" id="KW-0687">Ribonucleoprotein</keyword>
<dbReference type="FunFam" id="2.40.30.10:FF:000004">
    <property type="entry name" value="50S ribosomal protein L3"/>
    <property type="match status" value="1"/>
</dbReference>
<keyword evidence="4 7" id="KW-0689">Ribosomal protein</keyword>
<evidence type="ECO:0000256" key="8">
    <source>
        <dbReference type="RuleBase" id="RU003905"/>
    </source>
</evidence>
<evidence type="ECO:0000256" key="9">
    <source>
        <dbReference type="RuleBase" id="RU003906"/>
    </source>
</evidence>
<dbReference type="Proteomes" id="UP000317691">
    <property type="component" value="Unassembled WGS sequence"/>
</dbReference>
<dbReference type="Gene3D" id="2.40.30.10">
    <property type="entry name" value="Translation factors"/>
    <property type="match status" value="1"/>
</dbReference>
<dbReference type="Pfam" id="PF00297">
    <property type="entry name" value="Ribosomal_L3"/>
    <property type="match status" value="1"/>
</dbReference>
<reference evidence="10 11" key="1">
    <citation type="journal article" date="2019" name="Nat. Microbiol.">
        <title>Mediterranean grassland soil C-N compound turnover is dependent on rainfall and depth, and is mediated by genomically divergent microorganisms.</title>
        <authorList>
            <person name="Diamond S."/>
            <person name="Andeer P.F."/>
            <person name="Li Z."/>
            <person name="Crits-Christoph A."/>
            <person name="Burstein D."/>
            <person name="Anantharaman K."/>
            <person name="Lane K.R."/>
            <person name="Thomas B.C."/>
            <person name="Pan C."/>
            <person name="Northen T.R."/>
            <person name="Banfield J.F."/>
        </authorList>
    </citation>
    <scope>NUCLEOTIDE SEQUENCE [LARGE SCALE GENOMIC DNA]</scope>
    <source>
        <strain evidence="10">WS_9</strain>
    </source>
</reference>
<name>A0A538TRY8_UNCEI</name>
<dbReference type="FunFam" id="3.30.160.810:FF:000001">
    <property type="entry name" value="50S ribosomal protein L3"/>
    <property type="match status" value="1"/>
</dbReference>
<gene>
    <name evidence="7" type="primary">rplC</name>
    <name evidence="10" type="ORF">E6K79_03175</name>
</gene>
<dbReference type="PANTHER" id="PTHR11229">
    <property type="entry name" value="50S RIBOSOMAL PROTEIN L3"/>
    <property type="match status" value="1"/>
</dbReference>
<evidence type="ECO:0000256" key="4">
    <source>
        <dbReference type="ARBA" id="ARBA00022980"/>
    </source>
</evidence>
<evidence type="ECO:0000256" key="3">
    <source>
        <dbReference type="ARBA" id="ARBA00022884"/>
    </source>
</evidence>
<dbReference type="InterPro" id="IPR009000">
    <property type="entry name" value="Transl_B-barrel_sf"/>
</dbReference>
<dbReference type="GO" id="GO:0003735">
    <property type="term" value="F:structural constituent of ribosome"/>
    <property type="evidence" value="ECO:0007669"/>
    <property type="project" value="UniProtKB-UniRule"/>
</dbReference>
<evidence type="ECO:0000313" key="10">
    <source>
        <dbReference type="EMBL" id="TMQ66368.1"/>
    </source>
</evidence>
<protein>
    <recommendedName>
        <fullName evidence="6 7">Large ribosomal subunit protein uL3</fullName>
    </recommendedName>
</protein>
<dbReference type="InterPro" id="IPR000597">
    <property type="entry name" value="Ribosomal_uL3"/>
</dbReference>
<dbReference type="EMBL" id="VBOZ01000009">
    <property type="protein sequence ID" value="TMQ66368.1"/>
    <property type="molecule type" value="Genomic_DNA"/>
</dbReference>
<dbReference type="PROSITE" id="PS00474">
    <property type="entry name" value="RIBOSOMAL_L3"/>
    <property type="match status" value="1"/>
</dbReference>
<evidence type="ECO:0000256" key="1">
    <source>
        <dbReference type="ARBA" id="ARBA00006540"/>
    </source>
</evidence>
<proteinExistence type="inferred from homology"/>
<dbReference type="GO" id="GO:0019843">
    <property type="term" value="F:rRNA binding"/>
    <property type="evidence" value="ECO:0007669"/>
    <property type="project" value="UniProtKB-UniRule"/>
</dbReference>
<evidence type="ECO:0000256" key="6">
    <source>
        <dbReference type="ARBA" id="ARBA00035243"/>
    </source>
</evidence>
<comment type="function">
    <text evidence="7 9">One of the primary rRNA binding proteins, it binds directly near the 3'-end of the 23S rRNA, where it nucleates assembly of the 50S subunit.</text>
</comment>
<dbReference type="HAMAP" id="MF_01325_B">
    <property type="entry name" value="Ribosomal_uL3_B"/>
    <property type="match status" value="1"/>
</dbReference>
<dbReference type="PANTHER" id="PTHR11229:SF16">
    <property type="entry name" value="LARGE RIBOSOMAL SUBUNIT PROTEIN UL3C"/>
    <property type="match status" value="1"/>
</dbReference>
<dbReference type="Gene3D" id="3.30.160.810">
    <property type="match status" value="1"/>
</dbReference>
<dbReference type="InterPro" id="IPR019926">
    <property type="entry name" value="Ribosomal_uL3_CS"/>
</dbReference>
<dbReference type="AlphaFoldDB" id="A0A538TRY8"/>
<keyword evidence="3 7" id="KW-0694">RNA-binding</keyword>
<sequence length="206" mass="22068">MIGLLAQKIGMSQVYDEKGHVVPVTILSAGPCPVVQVKTSETDGYAAVQIGFGKRREKLIPKALQGHMKKHKAAGLRMLREIRVEDPSAYEIGQTLTVALFEVGVKVDVVGVSKGRGFAGVVRRHHFTAGRATHGCTTHKQPGSIGASAYPSRVVKGKRLPGRMGGARVTVRNLDVIGVDPDQNLIWLRGCVPGHPNGTVLIRKNG</sequence>
<comment type="caution">
    <text evidence="10">The sequence shown here is derived from an EMBL/GenBank/DDBJ whole genome shotgun (WGS) entry which is preliminary data.</text>
</comment>
<dbReference type="InterPro" id="IPR019927">
    <property type="entry name" value="Ribosomal_uL3_bac/org-type"/>
</dbReference>
<evidence type="ECO:0000256" key="2">
    <source>
        <dbReference type="ARBA" id="ARBA00022730"/>
    </source>
</evidence>
<keyword evidence="2 7" id="KW-0699">rRNA-binding</keyword>
<dbReference type="GO" id="GO:0006412">
    <property type="term" value="P:translation"/>
    <property type="evidence" value="ECO:0007669"/>
    <property type="project" value="UniProtKB-UniRule"/>
</dbReference>
<evidence type="ECO:0000313" key="11">
    <source>
        <dbReference type="Proteomes" id="UP000317691"/>
    </source>
</evidence>
<comment type="subunit">
    <text evidence="7 9">Part of the 50S ribosomal subunit. Forms a cluster with proteins L14 and L19.</text>
</comment>
<dbReference type="NCBIfam" id="TIGR03625">
    <property type="entry name" value="L3_bact"/>
    <property type="match status" value="1"/>
</dbReference>
<accession>A0A538TRY8</accession>
<dbReference type="GO" id="GO:0022625">
    <property type="term" value="C:cytosolic large ribosomal subunit"/>
    <property type="evidence" value="ECO:0007669"/>
    <property type="project" value="TreeGrafter"/>
</dbReference>
<comment type="similarity">
    <text evidence="1 7 8">Belongs to the universal ribosomal protein uL3 family.</text>
</comment>
<evidence type="ECO:0000256" key="7">
    <source>
        <dbReference type="HAMAP-Rule" id="MF_01325"/>
    </source>
</evidence>
<dbReference type="SUPFAM" id="SSF50447">
    <property type="entry name" value="Translation proteins"/>
    <property type="match status" value="1"/>
</dbReference>
<evidence type="ECO:0000256" key="5">
    <source>
        <dbReference type="ARBA" id="ARBA00023274"/>
    </source>
</evidence>